<comment type="catalytic activity">
    <reaction evidence="1">
        <text>2 6,7-dimethyl-8-(1-D-ribityl)lumazine + H(+) = 5-amino-6-(D-ribitylamino)uracil + riboflavin</text>
        <dbReference type="Rhea" id="RHEA:20772"/>
        <dbReference type="ChEBI" id="CHEBI:15378"/>
        <dbReference type="ChEBI" id="CHEBI:15934"/>
        <dbReference type="ChEBI" id="CHEBI:57986"/>
        <dbReference type="ChEBI" id="CHEBI:58201"/>
        <dbReference type="EC" id="2.5.1.9"/>
    </reaction>
</comment>
<evidence type="ECO:0000256" key="7">
    <source>
        <dbReference type="ARBA" id="ARBA00022679"/>
    </source>
</evidence>
<comment type="pathway">
    <text evidence="3">Cofactor biosynthesis; riboflavin biosynthesis; riboflavin from 2-hydroxy-3-oxobutyl phosphate and 5-amino-6-(D-ribitylamino)uracil: step 2/2.</text>
</comment>
<dbReference type="Gene3D" id="2.40.30.20">
    <property type="match status" value="2"/>
</dbReference>
<dbReference type="PROSITE" id="PS51177">
    <property type="entry name" value="LUMAZINE_BIND"/>
    <property type="match status" value="2"/>
</dbReference>
<evidence type="ECO:0000256" key="3">
    <source>
        <dbReference type="ARBA" id="ARBA00004887"/>
    </source>
</evidence>
<organism evidence="12 13">
    <name type="scientific">Nitratidesulfovibrio oxamicus</name>
    <dbReference type="NCBI Taxonomy" id="32016"/>
    <lineage>
        <taxon>Bacteria</taxon>
        <taxon>Pseudomonadati</taxon>
        <taxon>Thermodesulfobacteriota</taxon>
        <taxon>Desulfovibrionia</taxon>
        <taxon>Desulfovibrionales</taxon>
        <taxon>Desulfovibrionaceae</taxon>
        <taxon>Nitratidesulfovibrio</taxon>
    </lineage>
</organism>
<dbReference type="NCBIfam" id="NF006767">
    <property type="entry name" value="PRK09289.1"/>
    <property type="match status" value="1"/>
</dbReference>
<dbReference type="GO" id="GO:0004746">
    <property type="term" value="F:riboflavin synthase activity"/>
    <property type="evidence" value="ECO:0007669"/>
    <property type="project" value="UniProtKB-EC"/>
</dbReference>
<evidence type="ECO:0000256" key="6">
    <source>
        <dbReference type="ARBA" id="ARBA00022619"/>
    </source>
</evidence>
<evidence type="ECO:0000259" key="11">
    <source>
        <dbReference type="PROSITE" id="PS51177"/>
    </source>
</evidence>
<evidence type="ECO:0000256" key="9">
    <source>
        <dbReference type="NCBIfam" id="TIGR00187"/>
    </source>
</evidence>
<feature type="repeat" description="Lumazine-binding" evidence="10">
    <location>
        <begin position="101"/>
        <end position="197"/>
    </location>
</feature>
<evidence type="ECO:0000313" key="13">
    <source>
        <dbReference type="Proteomes" id="UP001194469"/>
    </source>
</evidence>
<dbReference type="InterPro" id="IPR001783">
    <property type="entry name" value="Lumazine-bd"/>
</dbReference>
<dbReference type="Pfam" id="PF00677">
    <property type="entry name" value="Lum_binding"/>
    <property type="match status" value="2"/>
</dbReference>
<dbReference type="SUPFAM" id="SSF63380">
    <property type="entry name" value="Riboflavin synthase domain-like"/>
    <property type="match status" value="2"/>
</dbReference>
<dbReference type="NCBIfam" id="TIGR00187">
    <property type="entry name" value="ribE"/>
    <property type="match status" value="1"/>
</dbReference>
<dbReference type="EMBL" id="VRYY01000025">
    <property type="protein sequence ID" value="MBG3875696.1"/>
    <property type="molecule type" value="Genomic_DNA"/>
</dbReference>
<dbReference type="RefSeq" id="WP_196607962.1">
    <property type="nucleotide sequence ID" value="NZ_VRYY01000025.1"/>
</dbReference>
<keyword evidence="6" id="KW-0686">Riboflavin biosynthesis</keyword>
<keyword evidence="13" id="KW-1185">Reference proteome</keyword>
<dbReference type="InterPro" id="IPR017938">
    <property type="entry name" value="Riboflavin_synthase-like_b-brl"/>
</dbReference>
<evidence type="ECO:0000256" key="4">
    <source>
        <dbReference type="ARBA" id="ARBA00012827"/>
    </source>
</evidence>
<keyword evidence="7 12" id="KW-0808">Transferase</keyword>
<feature type="domain" description="Lumazine-binding" evidence="11">
    <location>
        <begin position="1"/>
        <end position="100"/>
    </location>
</feature>
<evidence type="ECO:0000256" key="8">
    <source>
        <dbReference type="ARBA" id="ARBA00022737"/>
    </source>
</evidence>
<comment type="caution">
    <text evidence="12">The sequence shown here is derived from an EMBL/GenBank/DDBJ whole genome shotgun (WGS) entry which is preliminary data.</text>
</comment>
<sequence length="230" mass="24401">MFTGIIQGQGGIVAVESAGKETRLRIRPLFVLSDIVVGESIAANGVCLTVETHGGSRDAAWYTCYASAETMRLTTLGDLKTGDRVNLERALAMGDRLGGHMVAGHVDCVATVAEVREEGESRRYRLKFPQEFGPQVIPKGSVALDGVSLTVNHCGPDFLEVNVIPETQRVTTIAGWKPGVRVNMETDLIGKYVQRMLSAWQGGASATGHAASGSGGGGALTVEFLKEHGF</sequence>
<protein>
    <recommendedName>
        <fullName evidence="5 9">Riboflavin synthase</fullName>
        <ecNumber evidence="4 9">2.5.1.9</ecNumber>
    </recommendedName>
</protein>
<dbReference type="InterPro" id="IPR026017">
    <property type="entry name" value="Lumazine-bd_dom"/>
</dbReference>
<dbReference type="Proteomes" id="UP001194469">
    <property type="component" value="Unassembled WGS sequence"/>
</dbReference>
<proteinExistence type="predicted"/>
<name>A0ABS0IZT5_9BACT</name>
<gene>
    <name evidence="12" type="ORF">FVW20_01300</name>
</gene>
<keyword evidence="8" id="KW-0677">Repeat</keyword>
<dbReference type="PIRSF" id="PIRSF000498">
    <property type="entry name" value="Riboflavin_syn_A"/>
    <property type="match status" value="1"/>
</dbReference>
<reference evidence="12 13" key="1">
    <citation type="submission" date="2019-08" db="EMBL/GenBank/DDBJ databases">
        <authorList>
            <person name="Luo N."/>
        </authorList>
    </citation>
    <scope>NUCLEOTIDE SEQUENCE [LARGE SCALE GENOMIC DNA]</scope>
    <source>
        <strain evidence="12 13">NCIMB 9442</strain>
    </source>
</reference>
<evidence type="ECO:0000256" key="5">
    <source>
        <dbReference type="ARBA" id="ARBA00013950"/>
    </source>
</evidence>
<evidence type="ECO:0000256" key="2">
    <source>
        <dbReference type="ARBA" id="ARBA00002803"/>
    </source>
</evidence>
<dbReference type="PANTHER" id="PTHR21098">
    <property type="entry name" value="RIBOFLAVIN SYNTHASE ALPHA CHAIN"/>
    <property type="match status" value="1"/>
</dbReference>
<evidence type="ECO:0000256" key="1">
    <source>
        <dbReference type="ARBA" id="ARBA00000968"/>
    </source>
</evidence>
<dbReference type="CDD" id="cd00402">
    <property type="entry name" value="Riboflavin_synthase_like"/>
    <property type="match status" value="1"/>
</dbReference>
<dbReference type="PANTHER" id="PTHR21098:SF12">
    <property type="entry name" value="RIBOFLAVIN SYNTHASE"/>
    <property type="match status" value="1"/>
</dbReference>
<accession>A0ABS0IZT5</accession>
<evidence type="ECO:0000313" key="12">
    <source>
        <dbReference type="EMBL" id="MBG3875696.1"/>
    </source>
</evidence>
<feature type="domain" description="Lumazine-binding" evidence="11">
    <location>
        <begin position="101"/>
        <end position="197"/>
    </location>
</feature>
<dbReference type="EC" id="2.5.1.9" evidence="4 9"/>
<comment type="function">
    <text evidence="2">Catalyzes the dismutation of two molecules of 6,7-dimethyl-8-ribityllumazine, resulting in the formation of riboflavin and 5-amino-6-(D-ribitylamino)uracil.</text>
</comment>
<dbReference type="InterPro" id="IPR023366">
    <property type="entry name" value="ATP_synth_asu-like_sf"/>
</dbReference>
<feature type="repeat" description="Lumazine-binding" evidence="10">
    <location>
        <begin position="1"/>
        <end position="100"/>
    </location>
</feature>
<evidence type="ECO:0000256" key="10">
    <source>
        <dbReference type="PROSITE-ProRule" id="PRU00524"/>
    </source>
</evidence>